<dbReference type="AlphaFoldDB" id="A0A412FI73"/>
<comment type="caution">
    <text evidence="1">The sequence shown here is derived from an EMBL/GenBank/DDBJ whole genome shotgun (WGS) entry which is preliminary data.</text>
</comment>
<name>A0A412FI73_9FIRM</name>
<dbReference type="EMBL" id="QRUP01000030">
    <property type="protein sequence ID" value="RGR67840.1"/>
    <property type="molecule type" value="Genomic_DNA"/>
</dbReference>
<sequence>MKKIAIGLLGLSLVLTLGGCGQKKPEVPASTPEAEGEVKEELTVYTFEDSGVKFTLEVPKTWERIELLGYEGDEEREGSPTVGVRYPFDTEENQMFAVMAALYSPFSVDETMFETTPYQTASGLTGVRCLRETDGERMEYYIFGGEDAELPQLFAVVIMSSETYAAHEAEIEAAVKSLKFE</sequence>
<reference evidence="1 2" key="1">
    <citation type="submission" date="2018-08" db="EMBL/GenBank/DDBJ databases">
        <title>A genome reference for cultivated species of the human gut microbiota.</title>
        <authorList>
            <person name="Zou Y."/>
            <person name="Xue W."/>
            <person name="Luo G."/>
        </authorList>
    </citation>
    <scope>NUCLEOTIDE SEQUENCE [LARGE SCALE GENOMIC DNA]</scope>
    <source>
        <strain evidence="1 2">AF24-29</strain>
    </source>
</reference>
<organism evidence="1 2">
    <name type="scientific">Holdemania filiformis</name>
    <dbReference type="NCBI Taxonomy" id="61171"/>
    <lineage>
        <taxon>Bacteria</taxon>
        <taxon>Bacillati</taxon>
        <taxon>Bacillota</taxon>
        <taxon>Erysipelotrichia</taxon>
        <taxon>Erysipelotrichales</taxon>
        <taxon>Erysipelotrichaceae</taxon>
        <taxon>Holdemania</taxon>
    </lineage>
</organism>
<dbReference type="GeneID" id="83017016"/>
<dbReference type="Proteomes" id="UP000284178">
    <property type="component" value="Unassembled WGS sequence"/>
</dbReference>
<dbReference type="PROSITE" id="PS51257">
    <property type="entry name" value="PROKAR_LIPOPROTEIN"/>
    <property type="match status" value="1"/>
</dbReference>
<dbReference type="RefSeq" id="WP_117896177.1">
    <property type="nucleotide sequence ID" value="NZ_CABJCV010000030.1"/>
</dbReference>
<evidence type="ECO:0000313" key="2">
    <source>
        <dbReference type="Proteomes" id="UP000284178"/>
    </source>
</evidence>
<evidence type="ECO:0000313" key="1">
    <source>
        <dbReference type="EMBL" id="RGR67840.1"/>
    </source>
</evidence>
<proteinExistence type="predicted"/>
<protein>
    <submittedName>
        <fullName evidence="1">Uncharacterized protein</fullName>
    </submittedName>
</protein>
<gene>
    <name evidence="1" type="ORF">DWY25_16600</name>
</gene>
<keyword evidence="2" id="KW-1185">Reference proteome</keyword>
<accession>A0A412FI73</accession>